<keyword evidence="9" id="KW-1185">Reference proteome</keyword>
<dbReference type="CDD" id="cd02440">
    <property type="entry name" value="AdoMet_MTases"/>
    <property type="match status" value="1"/>
</dbReference>
<evidence type="ECO:0000256" key="2">
    <source>
        <dbReference type="ARBA" id="ARBA00022679"/>
    </source>
</evidence>
<organism evidence="8 9">
    <name type="scientific">Furfurilactobacillus rossiae DSM 15814</name>
    <dbReference type="NCBI Taxonomy" id="1114972"/>
    <lineage>
        <taxon>Bacteria</taxon>
        <taxon>Bacillati</taxon>
        <taxon>Bacillota</taxon>
        <taxon>Bacilli</taxon>
        <taxon>Lactobacillales</taxon>
        <taxon>Lactobacillaceae</taxon>
        <taxon>Furfurilactobacillus</taxon>
    </lineage>
</organism>
<dbReference type="PANTHER" id="PTHR18895:SF74">
    <property type="entry name" value="MTRF1L RELEASE FACTOR GLUTAMINE METHYLTRANSFERASE"/>
    <property type="match status" value="1"/>
</dbReference>
<dbReference type="EMBL" id="AZFF01000026">
    <property type="protein sequence ID" value="KRL53033.1"/>
    <property type="molecule type" value="Genomic_DNA"/>
</dbReference>
<name>A0A0R1R8H8_9LACO</name>
<dbReference type="GO" id="GO:0032259">
    <property type="term" value="P:methylation"/>
    <property type="evidence" value="ECO:0007669"/>
    <property type="project" value="UniProtKB-KW"/>
</dbReference>
<dbReference type="OrthoDB" id="9800643at2"/>
<dbReference type="PATRIC" id="fig|1114972.6.peg.1488"/>
<dbReference type="NCBIfam" id="TIGR00536">
    <property type="entry name" value="hemK_fam"/>
    <property type="match status" value="1"/>
</dbReference>
<feature type="binding site" evidence="5">
    <location>
        <begin position="187"/>
        <end position="190"/>
    </location>
    <ligand>
        <name>substrate</name>
    </ligand>
</feature>
<dbReference type="NCBIfam" id="TIGR03534">
    <property type="entry name" value="RF_mod_PrmC"/>
    <property type="match status" value="1"/>
</dbReference>
<comment type="catalytic activity">
    <reaction evidence="4 5">
        <text>L-glutaminyl-[peptide chain release factor] + S-adenosyl-L-methionine = N(5)-methyl-L-glutaminyl-[peptide chain release factor] + S-adenosyl-L-homocysteine + H(+)</text>
        <dbReference type="Rhea" id="RHEA:42896"/>
        <dbReference type="Rhea" id="RHEA-COMP:10271"/>
        <dbReference type="Rhea" id="RHEA-COMP:10272"/>
        <dbReference type="ChEBI" id="CHEBI:15378"/>
        <dbReference type="ChEBI" id="CHEBI:30011"/>
        <dbReference type="ChEBI" id="CHEBI:57856"/>
        <dbReference type="ChEBI" id="CHEBI:59789"/>
        <dbReference type="ChEBI" id="CHEBI:61891"/>
        <dbReference type="EC" id="2.1.1.297"/>
    </reaction>
</comment>
<dbReference type="Pfam" id="PF05175">
    <property type="entry name" value="MTS"/>
    <property type="match status" value="1"/>
</dbReference>
<evidence type="ECO:0000256" key="1">
    <source>
        <dbReference type="ARBA" id="ARBA00022603"/>
    </source>
</evidence>
<feature type="domain" description="Release factor glutamine methyltransferase N-terminal" evidence="7">
    <location>
        <begin position="8"/>
        <end position="78"/>
    </location>
</feature>
<dbReference type="eggNOG" id="COG2890">
    <property type="taxonomic scope" value="Bacteria"/>
</dbReference>
<dbReference type="InterPro" id="IPR004556">
    <property type="entry name" value="HemK-like"/>
</dbReference>
<proteinExistence type="inferred from homology"/>
<keyword evidence="3 5" id="KW-0949">S-adenosyl-L-methionine</keyword>
<evidence type="ECO:0000313" key="8">
    <source>
        <dbReference type="EMBL" id="KRL53033.1"/>
    </source>
</evidence>
<feature type="binding site" evidence="5">
    <location>
        <position position="187"/>
    </location>
    <ligand>
        <name>S-adenosyl-L-methionine</name>
        <dbReference type="ChEBI" id="CHEBI:59789"/>
    </ligand>
</feature>
<dbReference type="PANTHER" id="PTHR18895">
    <property type="entry name" value="HEMK METHYLTRANSFERASE"/>
    <property type="match status" value="1"/>
</dbReference>
<dbReference type="Proteomes" id="UP000051999">
    <property type="component" value="Unassembled WGS sequence"/>
</dbReference>
<dbReference type="Gene3D" id="3.40.50.150">
    <property type="entry name" value="Vaccinia Virus protein VP39"/>
    <property type="match status" value="1"/>
</dbReference>
<evidence type="ECO:0000256" key="3">
    <source>
        <dbReference type="ARBA" id="ARBA00022691"/>
    </source>
</evidence>
<dbReference type="HAMAP" id="MF_02126">
    <property type="entry name" value="RF_methyltr_PrmC"/>
    <property type="match status" value="1"/>
</dbReference>
<evidence type="ECO:0000256" key="5">
    <source>
        <dbReference type="HAMAP-Rule" id="MF_02126"/>
    </source>
</evidence>
<reference evidence="8 9" key="1">
    <citation type="journal article" date="2015" name="Genome Announc.">
        <title>Expanding the biotechnology potential of lactobacilli through comparative genomics of 213 strains and associated genera.</title>
        <authorList>
            <person name="Sun Z."/>
            <person name="Harris H.M."/>
            <person name="McCann A."/>
            <person name="Guo C."/>
            <person name="Argimon S."/>
            <person name="Zhang W."/>
            <person name="Yang X."/>
            <person name="Jeffery I.B."/>
            <person name="Cooney J.C."/>
            <person name="Kagawa T.F."/>
            <person name="Liu W."/>
            <person name="Song Y."/>
            <person name="Salvetti E."/>
            <person name="Wrobel A."/>
            <person name="Rasinkangas P."/>
            <person name="Parkhill J."/>
            <person name="Rea M.C."/>
            <person name="O'Sullivan O."/>
            <person name="Ritari J."/>
            <person name="Douillard F.P."/>
            <person name="Paul Ross R."/>
            <person name="Yang R."/>
            <person name="Briner A.E."/>
            <person name="Felis G.E."/>
            <person name="de Vos W.M."/>
            <person name="Barrangou R."/>
            <person name="Klaenhammer T.R."/>
            <person name="Caufield P.W."/>
            <person name="Cui Y."/>
            <person name="Zhang H."/>
            <person name="O'Toole P.W."/>
        </authorList>
    </citation>
    <scope>NUCLEOTIDE SEQUENCE [LARGE SCALE GENOMIC DNA]</scope>
    <source>
        <strain evidence="8 9">DSM 15814</strain>
    </source>
</reference>
<dbReference type="InterPro" id="IPR029063">
    <property type="entry name" value="SAM-dependent_MTases_sf"/>
</dbReference>
<dbReference type="InterPro" id="IPR007848">
    <property type="entry name" value="Small_mtfrase_dom"/>
</dbReference>
<comment type="function">
    <text evidence="5">Methylates the class 1 translation termination release factors RF1/PrfA and RF2/PrfB on the glutamine residue of the universally conserved GGQ motif.</text>
</comment>
<keyword evidence="2 5" id="KW-0808">Transferase</keyword>
<dbReference type="Gene3D" id="1.10.8.10">
    <property type="entry name" value="DNA helicase RuvA subunit, C-terminal domain"/>
    <property type="match status" value="1"/>
</dbReference>
<evidence type="ECO:0000259" key="6">
    <source>
        <dbReference type="Pfam" id="PF05175"/>
    </source>
</evidence>
<dbReference type="InterPro" id="IPR050320">
    <property type="entry name" value="N5-glutamine_MTase"/>
</dbReference>
<dbReference type="GO" id="GO:0102559">
    <property type="term" value="F:peptide chain release factor N(5)-glutamine methyltransferase activity"/>
    <property type="evidence" value="ECO:0007669"/>
    <property type="project" value="UniProtKB-EC"/>
</dbReference>
<comment type="caution">
    <text evidence="5">Lacks conserved residue(s) required for the propagation of feature annotation.</text>
</comment>
<dbReference type="STRING" id="1114972.FD35_GL001464"/>
<dbReference type="AlphaFoldDB" id="A0A0R1R8H8"/>
<feature type="binding site" evidence="5">
    <location>
        <begin position="122"/>
        <end position="126"/>
    </location>
    <ligand>
        <name>S-adenosyl-L-methionine</name>
        <dbReference type="ChEBI" id="CHEBI:59789"/>
    </ligand>
</feature>
<feature type="binding site" evidence="5">
    <location>
        <position position="145"/>
    </location>
    <ligand>
        <name>S-adenosyl-L-methionine</name>
        <dbReference type="ChEBI" id="CHEBI:59789"/>
    </ligand>
</feature>
<accession>A0A0R1R8H8</accession>
<dbReference type="Pfam" id="PF17827">
    <property type="entry name" value="PrmC_N"/>
    <property type="match status" value="1"/>
</dbReference>
<keyword evidence="1 5" id="KW-0489">Methyltransferase</keyword>
<dbReference type="PROSITE" id="PS00092">
    <property type="entry name" value="N6_MTASE"/>
    <property type="match status" value="1"/>
</dbReference>
<sequence length="281" mass="31755">MDKPTILEAQQWASSCFDQQLKNNDPNLAASIMMDLFNWSRTQLLMRLRDALTVAQWDTYQQAVRRIAKGEPAQYVIGKTQFYGHSFMVTPAVLIPRQETEELVDWVLTDHDDVAKRVLDIGTGSGALAISMALARPHWQVTGTDISDSAIQVAKQNAQSLRANVGWQVGDLFQPVEDKVFDLIVSNPPYISEDERPLMDQNVLDYEPHQALFADHQGLAIYERIAQQLADHLTDKGVAYFEIGFAQGKSVKHLFETALPEAHVTLRQDITGHDRMIRVQR</sequence>
<protein>
    <recommendedName>
        <fullName evidence="5">Release factor glutamine methyltransferase</fullName>
        <shortName evidence="5">RF MTase</shortName>
        <ecNumber evidence="5">2.1.1.297</ecNumber>
    </recommendedName>
    <alternativeName>
        <fullName evidence="5">N5-glutamine methyltransferase PrmC</fullName>
    </alternativeName>
    <alternativeName>
        <fullName evidence="5">Protein-(glutamine-N5) MTase PrmC</fullName>
    </alternativeName>
    <alternativeName>
        <fullName evidence="5">Protein-glutamine N-methyltransferase PrmC</fullName>
    </alternativeName>
</protein>
<dbReference type="EC" id="2.1.1.297" evidence="5"/>
<comment type="caution">
    <text evidence="8">The sequence shown here is derived from an EMBL/GenBank/DDBJ whole genome shotgun (WGS) entry which is preliminary data.</text>
</comment>
<dbReference type="InterPro" id="IPR019874">
    <property type="entry name" value="RF_methyltr_PrmC"/>
</dbReference>
<feature type="domain" description="Methyltransferase small" evidence="6">
    <location>
        <begin position="114"/>
        <end position="194"/>
    </location>
</feature>
<dbReference type="RefSeq" id="WP_017261026.1">
    <property type="nucleotide sequence ID" value="NZ_AUAW01000028.1"/>
</dbReference>
<dbReference type="InterPro" id="IPR040758">
    <property type="entry name" value="PrmC_N"/>
</dbReference>
<evidence type="ECO:0000259" key="7">
    <source>
        <dbReference type="Pfam" id="PF17827"/>
    </source>
</evidence>
<dbReference type="SUPFAM" id="SSF53335">
    <property type="entry name" value="S-adenosyl-L-methionine-dependent methyltransferases"/>
    <property type="match status" value="1"/>
</dbReference>
<evidence type="ECO:0000256" key="4">
    <source>
        <dbReference type="ARBA" id="ARBA00048391"/>
    </source>
</evidence>
<dbReference type="InterPro" id="IPR002052">
    <property type="entry name" value="DNA_methylase_N6_adenine_CS"/>
</dbReference>
<evidence type="ECO:0000313" key="9">
    <source>
        <dbReference type="Proteomes" id="UP000051999"/>
    </source>
</evidence>
<dbReference type="GO" id="GO:0003676">
    <property type="term" value="F:nucleic acid binding"/>
    <property type="evidence" value="ECO:0007669"/>
    <property type="project" value="InterPro"/>
</dbReference>
<gene>
    <name evidence="5" type="primary">prmC</name>
    <name evidence="8" type="ORF">FD35_GL001464</name>
</gene>
<comment type="similarity">
    <text evidence="5">Belongs to the protein N5-glutamine methyltransferase family. PrmC subfamily.</text>
</comment>